<dbReference type="InterPro" id="IPR010352">
    <property type="entry name" value="DUF945"/>
</dbReference>
<feature type="transmembrane region" description="Helical" evidence="2">
    <location>
        <begin position="7"/>
        <end position="27"/>
    </location>
</feature>
<evidence type="ECO:0000313" key="3">
    <source>
        <dbReference type="EMBL" id="QEI06544.1"/>
    </source>
</evidence>
<organism evidence="3 4">
    <name type="scientific">Pigmentiphaga aceris</name>
    <dbReference type="NCBI Taxonomy" id="1940612"/>
    <lineage>
        <taxon>Bacteria</taxon>
        <taxon>Pseudomonadati</taxon>
        <taxon>Pseudomonadota</taxon>
        <taxon>Betaproteobacteria</taxon>
        <taxon>Burkholderiales</taxon>
        <taxon>Alcaligenaceae</taxon>
        <taxon>Pigmentiphaga</taxon>
    </lineage>
</organism>
<reference evidence="3 4" key="1">
    <citation type="submission" date="2019-08" db="EMBL/GenBank/DDBJ databases">
        <title>Amphibian skin-associated Pigmentiphaga: genome sequence and occurrence across geography and hosts.</title>
        <authorList>
            <person name="Bletz M.C."/>
            <person name="Bunk B."/>
            <person name="Sproeer C."/>
            <person name="Biwer P."/>
            <person name="Reiter S."/>
            <person name="Rabemananjara F.C.E."/>
            <person name="Schulz S."/>
            <person name="Overmann J."/>
            <person name="Vences M."/>
        </authorList>
    </citation>
    <scope>NUCLEOTIDE SEQUENCE [LARGE SCALE GENOMIC DNA]</scope>
    <source>
        <strain evidence="3 4">Mada1488</strain>
    </source>
</reference>
<keyword evidence="2" id="KW-0812">Transmembrane</keyword>
<keyword evidence="4" id="KW-1185">Reference proteome</keyword>
<dbReference type="KEGG" id="pacr:FXN63_12420"/>
<evidence type="ECO:0000313" key="4">
    <source>
        <dbReference type="Proteomes" id="UP000325161"/>
    </source>
</evidence>
<dbReference type="OrthoDB" id="5444681at2"/>
<dbReference type="Pfam" id="PF10722">
    <property type="entry name" value="YbjN"/>
    <property type="match status" value="1"/>
</dbReference>
<dbReference type="RefSeq" id="WP_148815245.1">
    <property type="nucleotide sequence ID" value="NZ_CP043046.1"/>
</dbReference>
<gene>
    <name evidence="3" type="ORF">FXN63_12420</name>
</gene>
<dbReference type="Proteomes" id="UP000325161">
    <property type="component" value="Chromosome"/>
</dbReference>
<dbReference type="AlphaFoldDB" id="A0A5C0AY95"/>
<protein>
    <submittedName>
        <fullName evidence="3">DUF945 family protein</fullName>
    </submittedName>
</protein>
<evidence type="ECO:0000256" key="1">
    <source>
        <dbReference type="SAM" id="MobiDB-lite"/>
    </source>
</evidence>
<keyword evidence="2" id="KW-0472">Membrane</keyword>
<name>A0A5C0AY95_9BURK</name>
<dbReference type="Pfam" id="PF06097">
    <property type="entry name" value="DUF945"/>
    <property type="match status" value="1"/>
</dbReference>
<dbReference type="EMBL" id="CP043046">
    <property type="protein sequence ID" value="QEI06544.1"/>
    <property type="molecule type" value="Genomic_DNA"/>
</dbReference>
<feature type="compositionally biased region" description="Acidic residues" evidence="1">
    <location>
        <begin position="488"/>
        <end position="497"/>
    </location>
</feature>
<dbReference type="CDD" id="cd17511">
    <property type="entry name" value="YbjN_AmyR-like"/>
    <property type="match status" value="1"/>
</dbReference>
<sequence>MKKSVGIGAGVAVVVVVAGGWIGGAWYTGKRIEAESVKKLEEANAFLTAKYPYLGLKLVADRYERNLFSTNARYVLLGTMSPDAAKPNRLDIDARIDHGPFPSGALSSGHLAPHAAYVRAAISNTDVTKPVFDITKGVSPLTANALVSYSGNTAFDWLVPAIEHADGGRSLSFSGARGKGTFDRSTLAVNGDLRIDLLKFQGTEAEEKANVEIHGIGGKFDSRPGKFGISIGTGDMGFDRVVVTTKDPKQSGSIEKGNYRVKIDENDKFINVEAAYAVGAMKLGTVDLGSLQTTLKFAQLDGASLKVLSDFYAKLPATLSTTGSSSDDALKSGMTALMGSGQQLLAANPTFSIDPLSWKTDKGEHRASLSVQFDRFPVEQGFQPDTAIKAFKRVDASYTLSKTMAQDLVTKIMVEQMGESPADAQKTAAEQIEQVVAMAQMMNVGKVEGDNLVGRLSLVDGVVDVNGTKTPVEEFADQFGLRNSSFGSDDDSSDVEVDTVSPAMPSGYMNSVDTDVMGEILDDLGYAYTVDTDSAGDPKIVIEPGDLGAKSVEVEYYNCTGDSNQNCEDFLMKAVFKPSKGATLKVLNEFNRENRWVRVYLDDDNTAVVEMDVNADGGLGRESLKILVDLFFSVSGDFAEAIKPAAAPARR</sequence>
<keyword evidence="2" id="KW-1133">Transmembrane helix</keyword>
<accession>A0A5C0AY95</accession>
<proteinExistence type="predicted"/>
<evidence type="ECO:0000256" key="2">
    <source>
        <dbReference type="SAM" id="Phobius"/>
    </source>
</evidence>
<dbReference type="InterPro" id="IPR019660">
    <property type="entry name" value="Put_sensory_transdc_reg_YbjN"/>
</dbReference>
<feature type="region of interest" description="Disordered" evidence="1">
    <location>
        <begin position="486"/>
        <end position="506"/>
    </location>
</feature>